<organism evidence="1 2">
    <name type="scientific">Microcystis panniformis FACHB-1757</name>
    <dbReference type="NCBI Taxonomy" id="1638788"/>
    <lineage>
        <taxon>Bacteria</taxon>
        <taxon>Bacillati</taxon>
        <taxon>Cyanobacteriota</taxon>
        <taxon>Cyanophyceae</taxon>
        <taxon>Oscillatoriophycideae</taxon>
        <taxon>Chroococcales</taxon>
        <taxon>Microcystaceae</taxon>
        <taxon>Microcystis</taxon>
    </lineage>
</organism>
<dbReference type="NCBIfam" id="TIGR02595">
    <property type="entry name" value="PEP_CTERM"/>
    <property type="match status" value="1"/>
</dbReference>
<dbReference type="PATRIC" id="fig|1638788.3.peg.1859"/>
<gene>
    <name evidence="1" type="ORF">VL20_1851</name>
</gene>
<dbReference type="InterPro" id="IPR013424">
    <property type="entry name" value="Ice-binding_C"/>
</dbReference>
<name>A0A0K1RYM6_9CHRO</name>
<dbReference type="KEGG" id="mpk:VL20_1851"/>
<reference evidence="1 2" key="1">
    <citation type="journal article" date="2016" name="Stand. Genomic Sci.">
        <title>Complete genome sequence and genomic characterization of Microcystis panniformis FACHB 1757 by third-generation sequencing.</title>
        <authorList>
            <person name="Zhang J.Y."/>
            <person name="Guan R."/>
            <person name="Zhang H.J."/>
            <person name="Li H."/>
            <person name="Xiao P."/>
            <person name="Yu G.L."/>
            <person name="Du L."/>
            <person name="Cao D.M."/>
            <person name="Zhu B.C."/>
            <person name="Li R.H."/>
            <person name="Lu Z.H."/>
        </authorList>
    </citation>
    <scope>NUCLEOTIDE SEQUENCE [LARGE SCALE GENOMIC DNA]</scope>
    <source>
        <strain evidence="1 2">FACHB-1757</strain>
    </source>
</reference>
<keyword evidence="2" id="KW-1185">Reference proteome</keyword>
<evidence type="ECO:0000313" key="1">
    <source>
        <dbReference type="EMBL" id="AKV66984.1"/>
    </source>
</evidence>
<dbReference type="AlphaFoldDB" id="A0A0K1RYM6"/>
<accession>A0A0K1RYM6</accession>
<dbReference type="Proteomes" id="UP000068167">
    <property type="component" value="Chromosome"/>
</dbReference>
<sequence length="40" mass="4310">MFQSAQEPPQSVPEGDNVVGLLLLAGGFSLKRVISRLLNQ</sequence>
<proteinExistence type="predicted"/>
<evidence type="ECO:0000313" key="2">
    <source>
        <dbReference type="Proteomes" id="UP000068167"/>
    </source>
</evidence>
<dbReference type="EMBL" id="CP011339">
    <property type="protein sequence ID" value="AKV66984.1"/>
    <property type="molecule type" value="Genomic_DNA"/>
</dbReference>
<protein>
    <submittedName>
        <fullName evidence="1">Uncharacterized protein</fullName>
    </submittedName>
</protein>